<evidence type="ECO:0000256" key="1">
    <source>
        <dbReference type="ARBA" id="ARBA00002841"/>
    </source>
</evidence>
<dbReference type="SUPFAM" id="SSF53850">
    <property type="entry name" value="Periplasmic binding protein-like II"/>
    <property type="match status" value="1"/>
</dbReference>
<evidence type="ECO:0000313" key="11">
    <source>
        <dbReference type="EMBL" id="MFC3209620.1"/>
    </source>
</evidence>
<evidence type="ECO:0000256" key="5">
    <source>
        <dbReference type="ARBA" id="ARBA00022592"/>
    </source>
</evidence>
<proteinExistence type="inferred from homology"/>
<keyword evidence="9" id="KW-0472">Membrane</keyword>
<dbReference type="PANTHER" id="PTHR30570">
    <property type="entry name" value="PERIPLASMIC PHOSPHATE BINDING COMPONENT OF PHOSPHATE ABC TRANSPORTER"/>
    <property type="match status" value="1"/>
</dbReference>
<dbReference type="InterPro" id="IPR050811">
    <property type="entry name" value="Phosphate_ABC_transporter"/>
</dbReference>
<keyword evidence="9" id="KW-0812">Transmembrane</keyword>
<dbReference type="PANTHER" id="PTHR30570:SF1">
    <property type="entry name" value="PHOSPHATE-BINDING PROTEIN PSTS"/>
    <property type="match status" value="1"/>
</dbReference>
<keyword evidence="9" id="KW-1133">Transmembrane helix</keyword>
<comment type="caution">
    <text evidence="11">The sequence shown here is derived from an EMBL/GenBank/DDBJ whole genome shotgun (WGS) entry which is preliminary data.</text>
</comment>
<evidence type="ECO:0000313" key="12">
    <source>
        <dbReference type="Proteomes" id="UP001595625"/>
    </source>
</evidence>
<dbReference type="Pfam" id="PF12849">
    <property type="entry name" value="PBP_like_2"/>
    <property type="match status" value="1"/>
</dbReference>
<feature type="transmembrane region" description="Helical" evidence="9">
    <location>
        <begin position="39"/>
        <end position="57"/>
    </location>
</feature>
<gene>
    <name evidence="11" type="ORF">ACFOEJ_00850</name>
</gene>
<dbReference type="EMBL" id="JBHRUJ010000001">
    <property type="protein sequence ID" value="MFC3209620.1"/>
    <property type="molecule type" value="Genomic_DNA"/>
</dbReference>
<evidence type="ECO:0000256" key="8">
    <source>
        <dbReference type="ARBA" id="ARBA00023288"/>
    </source>
</evidence>
<dbReference type="InterPro" id="IPR024370">
    <property type="entry name" value="PBP_domain"/>
</dbReference>
<comment type="subcellular location">
    <subcellularLocation>
        <location evidence="2">Cell membrane</location>
        <topology evidence="2">Lipid-anchor</topology>
    </subcellularLocation>
</comment>
<sequence>MEILEMFGRIMMALFIGALIGAMGLLVLLIVALNGDFQFIGLVIAVVISLWLLYLFVDIDLYKKPNGKRIATGIIAFCLLIGAAFSVPHYYKESFAKVDGEVDLYEYEPFTDSEKLAQPDSPSSFKIENDLPKLDGATALYPLYAAFTEAVYPRGQYPPYDPAFSKVVSTTTPEAYDRLIEGKADIIFVAGPSSGQLKKAENLGVELKMTPIGREAFVFFVNSRNPVDGLKSEEIKRIYSGEMTNWSELGGKNDEIRAFQRPVDSGSQTTFLKFMSDTPVQKPEIEEMASGMGGIISEVASYRNYKNAIGYTFRFFAVDMVQNDKIKLLAIDGVEPTIETIRSDEYPMASEFYAVTAGSDNPNIEAFIEWIVSEEGQELVERTGFVSVK</sequence>
<keyword evidence="5" id="KW-0813">Transport</keyword>
<feature type="transmembrane region" description="Helical" evidence="9">
    <location>
        <begin position="12"/>
        <end position="33"/>
    </location>
</feature>
<keyword evidence="8" id="KW-0449">Lipoprotein</keyword>
<dbReference type="Proteomes" id="UP001595625">
    <property type="component" value="Unassembled WGS sequence"/>
</dbReference>
<name>A0ABV7KJ39_PLAOK</name>
<evidence type="ECO:0000256" key="9">
    <source>
        <dbReference type="SAM" id="Phobius"/>
    </source>
</evidence>
<reference evidence="12" key="1">
    <citation type="journal article" date="2019" name="Int. J. Syst. Evol. Microbiol.">
        <title>The Global Catalogue of Microorganisms (GCM) 10K type strain sequencing project: providing services to taxonomists for standard genome sequencing and annotation.</title>
        <authorList>
            <consortium name="The Broad Institute Genomics Platform"/>
            <consortium name="The Broad Institute Genome Sequencing Center for Infectious Disease"/>
            <person name="Wu L."/>
            <person name="Ma J."/>
        </authorList>
    </citation>
    <scope>NUCLEOTIDE SEQUENCE [LARGE SCALE GENOMIC DNA]</scope>
    <source>
        <strain evidence="12">CCM 320</strain>
    </source>
</reference>
<evidence type="ECO:0000259" key="10">
    <source>
        <dbReference type="Pfam" id="PF12849"/>
    </source>
</evidence>
<accession>A0ABV7KJ39</accession>
<comment type="subunit">
    <text evidence="4">The complex is composed of two ATP-binding proteins (PstB), two transmembrane proteins (PstC and PstA) and a solute-binding protein (PstS).</text>
</comment>
<feature type="transmembrane region" description="Helical" evidence="9">
    <location>
        <begin position="69"/>
        <end position="91"/>
    </location>
</feature>
<keyword evidence="12" id="KW-1185">Reference proteome</keyword>
<evidence type="ECO:0000256" key="4">
    <source>
        <dbReference type="ARBA" id="ARBA00011529"/>
    </source>
</evidence>
<dbReference type="Gene3D" id="3.40.190.10">
    <property type="entry name" value="Periplasmic binding protein-like II"/>
    <property type="match status" value="2"/>
</dbReference>
<protein>
    <submittedName>
        <fullName evidence="11">Substrate-binding domain-containing protein</fullName>
    </submittedName>
</protein>
<comment type="similarity">
    <text evidence="3">Belongs to the PstS family.</text>
</comment>
<evidence type="ECO:0000256" key="6">
    <source>
        <dbReference type="ARBA" id="ARBA00022729"/>
    </source>
</evidence>
<evidence type="ECO:0000256" key="7">
    <source>
        <dbReference type="ARBA" id="ARBA00023139"/>
    </source>
</evidence>
<dbReference type="RefSeq" id="WP_240633603.1">
    <property type="nucleotide sequence ID" value="NZ_JBHRUJ010000001.1"/>
</dbReference>
<organism evidence="11 12">
    <name type="scientific">Planomicrobium okeanokoites</name>
    <name type="common">Planococcus okeanokoites</name>
    <name type="synonym">Flavobacterium okeanokoites</name>
    <dbReference type="NCBI Taxonomy" id="244"/>
    <lineage>
        <taxon>Bacteria</taxon>
        <taxon>Bacillati</taxon>
        <taxon>Bacillota</taxon>
        <taxon>Bacilli</taxon>
        <taxon>Bacillales</taxon>
        <taxon>Caryophanaceae</taxon>
        <taxon>Planomicrobium</taxon>
    </lineage>
</organism>
<comment type="function">
    <text evidence="1">Part of the ABC transporter complex PstSACB involved in phosphate import.</text>
</comment>
<evidence type="ECO:0000256" key="2">
    <source>
        <dbReference type="ARBA" id="ARBA00004193"/>
    </source>
</evidence>
<keyword evidence="7" id="KW-0564">Palmitate</keyword>
<feature type="domain" description="PBP" evidence="10">
    <location>
        <begin position="135"/>
        <end position="375"/>
    </location>
</feature>
<evidence type="ECO:0000256" key="3">
    <source>
        <dbReference type="ARBA" id="ARBA00008725"/>
    </source>
</evidence>
<keyword evidence="6" id="KW-0732">Signal</keyword>
<keyword evidence="5" id="KW-0592">Phosphate transport</keyword>